<dbReference type="Pfam" id="PF03721">
    <property type="entry name" value="UDPG_MGDP_dh_N"/>
    <property type="match status" value="1"/>
</dbReference>
<evidence type="ECO:0000259" key="4">
    <source>
        <dbReference type="SMART" id="SM00984"/>
    </source>
</evidence>
<dbReference type="InterPro" id="IPR036291">
    <property type="entry name" value="NAD(P)-bd_dom_sf"/>
</dbReference>
<comment type="caution">
    <text evidence="5">The sequence shown here is derived from an EMBL/GenBank/DDBJ whole genome shotgun (WGS) entry which is preliminary data.</text>
</comment>
<dbReference type="SUPFAM" id="SSF48179">
    <property type="entry name" value="6-phosphogluconate dehydrogenase C-terminal domain-like"/>
    <property type="match status" value="1"/>
</dbReference>
<evidence type="ECO:0000313" key="6">
    <source>
        <dbReference type="Proteomes" id="UP000540568"/>
    </source>
</evidence>
<dbReference type="InterPro" id="IPR036220">
    <property type="entry name" value="UDP-Glc/GDP-Man_DH_C_sf"/>
</dbReference>
<dbReference type="Proteomes" id="UP000540568">
    <property type="component" value="Unassembled WGS sequence"/>
</dbReference>
<dbReference type="SMART" id="SM00984">
    <property type="entry name" value="UDPG_MGDP_dh_C"/>
    <property type="match status" value="1"/>
</dbReference>
<dbReference type="Pfam" id="PF00984">
    <property type="entry name" value="UDPG_MGDP_dh"/>
    <property type="match status" value="1"/>
</dbReference>
<comment type="similarity">
    <text evidence="3">Belongs to the UDP-glucose/GDP-mannose dehydrogenase family.</text>
</comment>
<dbReference type="SUPFAM" id="SSF52413">
    <property type="entry name" value="UDP-glucose/GDP-mannose dehydrogenase C-terminal domain"/>
    <property type="match status" value="1"/>
</dbReference>
<proteinExistence type="inferred from homology"/>
<dbReference type="EMBL" id="JACGWV010000001">
    <property type="protein sequence ID" value="MBA8806304.1"/>
    <property type="molecule type" value="Genomic_DNA"/>
</dbReference>
<dbReference type="PIRSF" id="PIRSF000124">
    <property type="entry name" value="UDPglc_GDPman_dh"/>
    <property type="match status" value="1"/>
</dbReference>
<dbReference type="InterPro" id="IPR014027">
    <property type="entry name" value="UDP-Glc/GDP-Man_DH_C"/>
</dbReference>
<evidence type="ECO:0000313" key="5">
    <source>
        <dbReference type="EMBL" id="MBA8806304.1"/>
    </source>
</evidence>
<dbReference type="GO" id="GO:0051287">
    <property type="term" value="F:NAD binding"/>
    <property type="evidence" value="ECO:0007669"/>
    <property type="project" value="InterPro"/>
</dbReference>
<protein>
    <submittedName>
        <fullName evidence="5">UDP-N-acetyl-D-mannosaminuronic acid dehydrogenase</fullName>
        <ecNumber evidence="5">1.1.1.336</ecNumber>
    </submittedName>
</protein>
<reference evidence="5 6" key="1">
    <citation type="submission" date="2020-07" db="EMBL/GenBank/DDBJ databases">
        <title>Sequencing the genomes of 1000 actinobacteria strains.</title>
        <authorList>
            <person name="Klenk H.-P."/>
        </authorList>
    </citation>
    <scope>NUCLEOTIDE SEQUENCE [LARGE SCALE GENOMIC DNA]</scope>
    <source>
        <strain evidence="5 6">DSM 44121</strain>
    </source>
</reference>
<keyword evidence="2" id="KW-0520">NAD</keyword>
<dbReference type="EC" id="1.1.1.336" evidence="5"/>
<dbReference type="PANTHER" id="PTHR43491:SF1">
    <property type="entry name" value="UDP-N-ACETYL-D-MANNOSAMINE DEHYDROGENASE"/>
    <property type="match status" value="1"/>
</dbReference>
<dbReference type="Pfam" id="PF03720">
    <property type="entry name" value="UDPG_MGDP_dh_C"/>
    <property type="match status" value="1"/>
</dbReference>
<dbReference type="GO" id="GO:0016628">
    <property type="term" value="F:oxidoreductase activity, acting on the CH-CH group of donors, NAD or NADP as acceptor"/>
    <property type="evidence" value="ECO:0007669"/>
    <property type="project" value="InterPro"/>
</dbReference>
<evidence type="ECO:0000256" key="1">
    <source>
        <dbReference type="ARBA" id="ARBA00023002"/>
    </source>
</evidence>
<dbReference type="SUPFAM" id="SSF51735">
    <property type="entry name" value="NAD(P)-binding Rossmann-fold domains"/>
    <property type="match status" value="1"/>
</dbReference>
<dbReference type="PANTHER" id="PTHR43491">
    <property type="entry name" value="UDP-N-ACETYL-D-MANNOSAMINE DEHYDROGENASE"/>
    <property type="match status" value="1"/>
</dbReference>
<dbReference type="GO" id="GO:0089714">
    <property type="term" value="F:UDP-N-acetyl-D-mannosamine dehydrogenase activity"/>
    <property type="evidence" value="ECO:0007669"/>
    <property type="project" value="UniProtKB-EC"/>
</dbReference>
<gene>
    <name evidence="5" type="ORF">FHX71_000246</name>
</gene>
<dbReference type="GO" id="GO:0000271">
    <property type="term" value="P:polysaccharide biosynthetic process"/>
    <property type="evidence" value="ECO:0007669"/>
    <property type="project" value="InterPro"/>
</dbReference>
<name>A0A7W3J516_9MICO</name>
<dbReference type="NCBIfam" id="TIGR03026">
    <property type="entry name" value="NDP-sugDHase"/>
    <property type="match status" value="1"/>
</dbReference>
<dbReference type="Gene3D" id="3.40.50.720">
    <property type="entry name" value="NAD(P)-binding Rossmann-like Domain"/>
    <property type="match status" value="2"/>
</dbReference>
<dbReference type="InterPro" id="IPR001732">
    <property type="entry name" value="UDP-Glc/GDP-Man_DH_N"/>
</dbReference>
<dbReference type="InterPro" id="IPR014026">
    <property type="entry name" value="UDP-Glc/GDP-Man_DH_dimer"/>
</dbReference>
<feature type="domain" description="UDP-glucose/GDP-mannose dehydrogenase C-terminal" evidence="4">
    <location>
        <begin position="317"/>
        <end position="416"/>
    </location>
</feature>
<dbReference type="InterPro" id="IPR008927">
    <property type="entry name" value="6-PGluconate_DH-like_C_sf"/>
</dbReference>
<keyword evidence="6" id="KW-1185">Reference proteome</keyword>
<evidence type="ECO:0000256" key="2">
    <source>
        <dbReference type="ARBA" id="ARBA00023027"/>
    </source>
</evidence>
<keyword evidence="1 5" id="KW-0560">Oxidoreductase</keyword>
<dbReference type="NCBIfam" id="NF008286">
    <property type="entry name" value="PRK11064.1"/>
    <property type="match status" value="1"/>
</dbReference>
<dbReference type="RefSeq" id="WP_182614058.1">
    <property type="nucleotide sequence ID" value="NZ_BAAATF010000012.1"/>
</dbReference>
<accession>A0A7W3J516</accession>
<dbReference type="InterPro" id="IPR028359">
    <property type="entry name" value="UDP_ManNAc/GlcNAc_DH"/>
</dbReference>
<sequence length="419" mass="44698">MGISTVAVVGLGYIGLPTAAILAANGVPVTGVDVSSATVGAVNRGQVPFVEPDLAGYVSDAVSSGRLRAVSAPEPADAYIVAVPTPFMDDHKPDLSYIEAAARAIAPVLRGGELIVLESTSPPGTTRRMAEWVLDQRPDLSLDASGDRPVVYFAHCPERVLPGRIMVEMVTNDRIVGGLTPEAAQRARELYQVFCQGEILLTDAVTAETAKLVENSFRDVNIAFANELSLVADKLGVDVWELIRLANHHPRVNILQPGPGVGGHCIAVDPWFIVDAAPEEARLIRTAREVNDAKPRWVLHKVVDAVADLGVPNPVIAAYGLAFKPNIDDLRESPAMEITTEIARTFPHATVLAVEPHVDELPAELAGLANVRLAGTEEAVDTADAHLLLVDHTVFRSVVERLAGKNVVDTRGMTAGLHR</sequence>
<evidence type="ECO:0000256" key="3">
    <source>
        <dbReference type="PIRNR" id="PIRNR000124"/>
    </source>
</evidence>
<dbReference type="AlphaFoldDB" id="A0A7W3J516"/>
<organism evidence="5 6">
    <name type="scientific">Promicromonospora sukumoe</name>
    <dbReference type="NCBI Taxonomy" id="88382"/>
    <lineage>
        <taxon>Bacteria</taxon>
        <taxon>Bacillati</taxon>
        <taxon>Actinomycetota</taxon>
        <taxon>Actinomycetes</taxon>
        <taxon>Micrococcales</taxon>
        <taxon>Promicromonosporaceae</taxon>
        <taxon>Promicromonospora</taxon>
    </lineage>
</organism>
<dbReference type="PIRSF" id="PIRSF500136">
    <property type="entry name" value="UDP_ManNAc_DH"/>
    <property type="match status" value="1"/>
</dbReference>
<dbReference type="InterPro" id="IPR017476">
    <property type="entry name" value="UDP-Glc/GDP-Man"/>
</dbReference>